<dbReference type="EC" id="5.3.3.1" evidence="4"/>
<dbReference type="KEGG" id="oih:OB0288"/>
<evidence type="ECO:0000256" key="2">
    <source>
        <dbReference type="PIRSR" id="PIRSR639256-2"/>
    </source>
</evidence>
<evidence type="ECO:0000313" key="4">
    <source>
        <dbReference type="EMBL" id="BAC12244.1"/>
    </source>
</evidence>
<dbReference type="HOGENOM" id="CLU_132549_3_0_9"/>
<dbReference type="GO" id="GO:0004769">
    <property type="term" value="F:steroid Delta-isomerase activity"/>
    <property type="evidence" value="ECO:0007669"/>
    <property type="project" value="UniProtKB-EC"/>
</dbReference>
<dbReference type="AlphaFoldDB" id="Q8ETH3"/>
<reference evidence="4 5" key="1">
    <citation type="journal article" date="2001" name="FEMS Microbiol. Lett.">
        <title>Oceanobacillus iheyensis gen. nov., sp. nov., a deep-sea extremely halotolerant and alkaliphilic species isolated from a depth of 1050 m on the Iheya Ridge.</title>
        <authorList>
            <person name="Lu J."/>
            <person name="Nogi Y."/>
            <person name="Takami H."/>
        </authorList>
    </citation>
    <scope>NUCLEOTIDE SEQUENCE [LARGE SCALE GENOMIC DNA]</scope>
    <source>
        <strain evidence="5">DSM 14371 / CIP 107618 / JCM 11309 / KCTC 3954 / HTE831</strain>
    </source>
</reference>
<dbReference type="Pfam" id="PF12680">
    <property type="entry name" value="SnoaL_2"/>
    <property type="match status" value="1"/>
</dbReference>
<feature type="domain" description="SnoaL-like" evidence="3">
    <location>
        <begin position="12"/>
        <end position="111"/>
    </location>
</feature>
<keyword evidence="5" id="KW-1185">Reference proteome</keyword>
<proteinExistence type="predicted"/>
<protein>
    <submittedName>
        <fullName evidence="4">Steroid delta-isomerase</fullName>
        <ecNumber evidence="4">5.3.3.1</ecNumber>
    </submittedName>
</protein>
<evidence type="ECO:0000313" key="5">
    <source>
        <dbReference type="Proteomes" id="UP000000822"/>
    </source>
</evidence>
<dbReference type="SUPFAM" id="SSF54427">
    <property type="entry name" value="NTF2-like"/>
    <property type="match status" value="1"/>
</dbReference>
<evidence type="ECO:0000256" key="1">
    <source>
        <dbReference type="PIRSR" id="PIRSR639256-1"/>
    </source>
</evidence>
<dbReference type="STRING" id="221109.gene:10732491"/>
<accession>Q8ETH3</accession>
<keyword evidence="4" id="KW-0413">Isomerase</keyword>
<dbReference type="CDD" id="cd00781">
    <property type="entry name" value="ketosteroid_isomerase"/>
    <property type="match status" value="1"/>
</dbReference>
<dbReference type="eggNOG" id="COG3631">
    <property type="taxonomic scope" value="Bacteria"/>
</dbReference>
<dbReference type="InterPro" id="IPR032710">
    <property type="entry name" value="NTF2-like_dom_sf"/>
</dbReference>
<dbReference type="RefSeq" id="WP_011064690.1">
    <property type="nucleotide sequence ID" value="NC_004193.1"/>
</dbReference>
<dbReference type="InterPro" id="IPR039256">
    <property type="entry name" value="Ketosteroid_isomerase"/>
</dbReference>
<dbReference type="EMBL" id="BA000028">
    <property type="protein sequence ID" value="BAC12244.1"/>
    <property type="molecule type" value="Genomic_DNA"/>
</dbReference>
<sequence>MPTEQEMKASLQKYLEGFNEGNSEKVISLFAEDARVEDPVGSEPLKGKASITTFFQQAIPSVKRLELAAPIRGSHGNAAAMAFNIYVEMEGKGAVIRCIDVMTFNDDGFIIDMKAYWGPEDVQS</sequence>
<gene>
    <name evidence="4" type="ordered locus">OB0288</name>
</gene>
<organism evidence="4 5">
    <name type="scientific">Oceanobacillus iheyensis (strain DSM 14371 / CIP 107618 / JCM 11309 / KCTC 3954 / HTE831)</name>
    <dbReference type="NCBI Taxonomy" id="221109"/>
    <lineage>
        <taxon>Bacteria</taxon>
        <taxon>Bacillati</taxon>
        <taxon>Bacillota</taxon>
        <taxon>Bacilli</taxon>
        <taxon>Bacillales</taxon>
        <taxon>Bacillaceae</taxon>
        <taxon>Oceanobacillus</taxon>
    </lineage>
</organism>
<dbReference type="OrthoDB" id="4942966at2"/>
<dbReference type="Proteomes" id="UP000000822">
    <property type="component" value="Chromosome"/>
</dbReference>
<name>Q8ETH3_OCEIH</name>
<feature type="active site" description="Proton acceptor" evidence="1">
    <location>
        <position position="38"/>
    </location>
</feature>
<dbReference type="Gene3D" id="3.10.450.50">
    <property type="match status" value="1"/>
</dbReference>
<feature type="active site" description="Proton donor" evidence="1">
    <location>
        <position position="14"/>
    </location>
</feature>
<feature type="binding site" evidence="2">
    <location>
        <position position="100"/>
    </location>
    <ligand>
        <name>substrate</name>
    </ligand>
</feature>
<dbReference type="InterPro" id="IPR037401">
    <property type="entry name" value="SnoaL-like"/>
</dbReference>
<reference evidence="4 5" key="2">
    <citation type="journal article" date="2002" name="Nucleic Acids Res.">
        <title>Genome sequence of Oceanobacillus iheyensis isolated from the Iheya Ridge and its unexpected adaptive capabilities to extreme environments.</title>
        <authorList>
            <person name="Takami H."/>
            <person name="Takaki Y."/>
            <person name="Uchiyama I."/>
        </authorList>
    </citation>
    <scope>NUCLEOTIDE SEQUENCE [LARGE SCALE GENOMIC DNA]</scope>
    <source>
        <strain evidence="5">DSM 14371 / CIP 107618 / JCM 11309 / KCTC 3954 / HTE831</strain>
    </source>
</reference>
<evidence type="ECO:0000259" key="3">
    <source>
        <dbReference type="Pfam" id="PF12680"/>
    </source>
</evidence>